<dbReference type="GO" id="GO:0005829">
    <property type="term" value="C:cytosol"/>
    <property type="evidence" value="ECO:0007669"/>
    <property type="project" value="TreeGrafter"/>
</dbReference>
<sequence>MNILENKSLFIEQATSLVSGEENLVTNLSNLSALYKEYLPNTNWVGFYLVDNKNNNLVLGPFQGKVACTRIPFNKGVCGHCYTTAQTTYVEDVHKFPGHIACDSATNSELVIPIIQDSKVVALLDIDSIKFDRFTNDEVNAFSDVTKSIFNKIIF</sequence>
<evidence type="ECO:0000313" key="3">
    <source>
        <dbReference type="EMBL" id="PMC52539.1"/>
    </source>
</evidence>
<dbReference type="GO" id="GO:0016301">
    <property type="term" value="F:kinase activity"/>
    <property type="evidence" value="ECO:0007669"/>
    <property type="project" value="UniProtKB-KW"/>
</dbReference>
<reference evidence="3 4" key="1">
    <citation type="submission" date="2017-09" db="EMBL/GenBank/DDBJ databases">
        <title>Bacterial strain isolated from the female urinary microbiota.</title>
        <authorList>
            <person name="Thomas-White K."/>
            <person name="Kumar N."/>
            <person name="Forster S."/>
            <person name="Putonti C."/>
            <person name="Lawley T."/>
            <person name="Wolfe A.J."/>
        </authorList>
    </citation>
    <scope>NUCLEOTIDE SEQUENCE [LARGE SCALE GENOMIC DNA]</scope>
    <source>
        <strain evidence="3 4">UMB0186</strain>
    </source>
</reference>
<evidence type="ECO:0000259" key="2">
    <source>
        <dbReference type="Pfam" id="PF13185"/>
    </source>
</evidence>
<dbReference type="STRING" id="84135.GCA_001052115_00205"/>
<dbReference type="SUPFAM" id="SSF55781">
    <property type="entry name" value="GAF domain-like"/>
    <property type="match status" value="1"/>
</dbReference>
<dbReference type="InterPro" id="IPR051330">
    <property type="entry name" value="Phosphatase_reg/MetRdx"/>
</dbReference>
<gene>
    <name evidence="3" type="ORF">CJ218_03635</name>
</gene>
<protein>
    <submittedName>
        <fullName evidence="3">Histidine kinase</fullName>
    </submittedName>
</protein>
<dbReference type="Gene3D" id="3.30.450.40">
    <property type="match status" value="1"/>
</dbReference>
<dbReference type="FunFam" id="3.30.450.40:FF:000008">
    <property type="entry name" value="GAF domain-containing proteins"/>
    <property type="match status" value="1"/>
</dbReference>
<keyword evidence="3" id="KW-0808">Transferase</keyword>
<dbReference type="EMBL" id="PNGT01000003">
    <property type="protein sequence ID" value="PMC52539.1"/>
    <property type="molecule type" value="Genomic_DNA"/>
</dbReference>
<name>A0A2N6SF85_9BACL</name>
<proteinExistence type="inferred from homology"/>
<dbReference type="Pfam" id="PF13185">
    <property type="entry name" value="GAF_2"/>
    <property type="match status" value="1"/>
</dbReference>
<keyword evidence="3" id="KW-0418">Kinase</keyword>
<dbReference type="AlphaFoldDB" id="A0A2N6SF85"/>
<comment type="caution">
    <text evidence="3">The sequence shown here is derived from an EMBL/GenBank/DDBJ whole genome shotgun (WGS) entry which is preliminary data.</text>
</comment>
<feature type="domain" description="GAF" evidence="2">
    <location>
        <begin position="45"/>
        <end position="143"/>
    </location>
</feature>
<dbReference type="RefSeq" id="WP_102189662.1">
    <property type="nucleotide sequence ID" value="NZ_PNGT01000003.1"/>
</dbReference>
<dbReference type="PANTHER" id="PTHR21021:SF15">
    <property type="entry name" value="FREE METHIONINE-R-SULFOXIDE REDUCTASE"/>
    <property type="match status" value="1"/>
</dbReference>
<dbReference type="PROSITE" id="PS01320">
    <property type="entry name" value="UPF0067"/>
    <property type="match status" value="1"/>
</dbReference>
<evidence type="ECO:0000313" key="4">
    <source>
        <dbReference type="Proteomes" id="UP000235670"/>
    </source>
</evidence>
<dbReference type="InterPro" id="IPR029016">
    <property type="entry name" value="GAF-like_dom_sf"/>
</dbReference>
<evidence type="ECO:0000256" key="1">
    <source>
        <dbReference type="ARBA" id="ARBA00038454"/>
    </source>
</evidence>
<dbReference type="InterPro" id="IPR003018">
    <property type="entry name" value="GAF"/>
</dbReference>
<dbReference type="PANTHER" id="PTHR21021">
    <property type="entry name" value="GAF/PUTATIVE CYTOSKELETAL PROTEIN"/>
    <property type="match status" value="1"/>
</dbReference>
<dbReference type="OrthoDB" id="9796252at2"/>
<dbReference type="GO" id="GO:0033745">
    <property type="term" value="F:L-methionine-(R)-S-oxide reductase activity"/>
    <property type="evidence" value="ECO:0007669"/>
    <property type="project" value="TreeGrafter"/>
</dbReference>
<comment type="similarity">
    <text evidence="1">Belongs to the free Met sulfoxide reductase family.</text>
</comment>
<dbReference type="InterPro" id="IPR000614">
    <property type="entry name" value="FRMsr_CS"/>
</dbReference>
<dbReference type="Proteomes" id="UP000235670">
    <property type="component" value="Unassembled WGS sequence"/>
</dbReference>
<organism evidence="3 4">
    <name type="scientific">Gemella sanguinis</name>
    <dbReference type="NCBI Taxonomy" id="84135"/>
    <lineage>
        <taxon>Bacteria</taxon>
        <taxon>Bacillati</taxon>
        <taxon>Bacillota</taxon>
        <taxon>Bacilli</taxon>
        <taxon>Bacillales</taxon>
        <taxon>Gemellaceae</taxon>
        <taxon>Gemella</taxon>
    </lineage>
</organism>
<accession>A0A2N6SF85</accession>